<gene>
    <name evidence="1" type="ORF">SLEP1_g56658</name>
</gene>
<dbReference type="AlphaFoldDB" id="A0AAV5MK97"/>
<name>A0AAV5MK97_9ROSI</name>
<protein>
    <submittedName>
        <fullName evidence="1">Uncharacterized protein</fullName>
    </submittedName>
</protein>
<reference evidence="1 2" key="1">
    <citation type="journal article" date="2021" name="Commun. Biol.">
        <title>The genome of Shorea leprosula (Dipterocarpaceae) highlights the ecological relevance of drought in aseasonal tropical rainforests.</title>
        <authorList>
            <person name="Ng K.K.S."/>
            <person name="Kobayashi M.J."/>
            <person name="Fawcett J.A."/>
            <person name="Hatakeyama M."/>
            <person name="Paape T."/>
            <person name="Ng C.H."/>
            <person name="Ang C.C."/>
            <person name="Tnah L.H."/>
            <person name="Lee C.T."/>
            <person name="Nishiyama T."/>
            <person name="Sese J."/>
            <person name="O'Brien M.J."/>
            <person name="Copetti D."/>
            <person name="Mohd Noor M.I."/>
            <person name="Ong R.C."/>
            <person name="Putra M."/>
            <person name="Sireger I.Z."/>
            <person name="Indrioko S."/>
            <person name="Kosugi Y."/>
            <person name="Izuno A."/>
            <person name="Isagi Y."/>
            <person name="Lee S.L."/>
            <person name="Shimizu K.K."/>
        </authorList>
    </citation>
    <scope>NUCLEOTIDE SEQUENCE [LARGE SCALE GENOMIC DNA]</scope>
    <source>
        <strain evidence="1">214</strain>
    </source>
</reference>
<evidence type="ECO:0000313" key="1">
    <source>
        <dbReference type="EMBL" id="GKV49937.1"/>
    </source>
</evidence>
<accession>A0AAV5MK97</accession>
<proteinExistence type="predicted"/>
<dbReference type="EMBL" id="BPVZ01000328">
    <property type="protein sequence ID" value="GKV49937.1"/>
    <property type="molecule type" value="Genomic_DNA"/>
</dbReference>
<comment type="caution">
    <text evidence="1">The sequence shown here is derived from an EMBL/GenBank/DDBJ whole genome shotgun (WGS) entry which is preliminary data.</text>
</comment>
<sequence>MPPARLHALPPARLQPPLPEPRSALITPPLPELICTHHLCPNRAIPAATQSCNSILYLLWLSDSPWHLISFFSKMKLGALLRFVFEGVVVLTKENIFWRSTVIEKRLIFLCLFLACFR</sequence>
<organism evidence="1 2">
    <name type="scientific">Rubroshorea leprosula</name>
    <dbReference type="NCBI Taxonomy" id="152421"/>
    <lineage>
        <taxon>Eukaryota</taxon>
        <taxon>Viridiplantae</taxon>
        <taxon>Streptophyta</taxon>
        <taxon>Embryophyta</taxon>
        <taxon>Tracheophyta</taxon>
        <taxon>Spermatophyta</taxon>
        <taxon>Magnoliopsida</taxon>
        <taxon>eudicotyledons</taxon>
        <taxon>Gunneridae</taxon>
        <taxon>Pentapetalae</taxon>
        <taxon>rosids</taxon>
        <taxon>malvids</taxon>
        <taxon>Malvales</taxon>
        <taxon>Dipterocarpaceae</taxon>
        <taxon>Rubroshorea</taxon>
    </lineage>
</organism>
<dbReference type="Proteomes" id="UP001054252">
    <property type="component" value="Unassembled WGS sequence"/>
</dbReference>
<evidence type="ECO:0000313" key="2">
    <source>
        <dbReference type="Proteomes" id="UP001054252"/>
    </source>
</evidence>
<keyword evidence="2" id="KW-1185">Reference proteome</keyword>